<dbReference type="SUPFAM" id="SSF48056">
    <property type="entry name" value="Di-copper centre-containing domain"/>
    <property type="match status" value="1"/>
</dbReference>
<reference evidence="8" key="2">
    <citation type="submission" date="2024-07" db="EMBL/GenBank/DDBJ databases">
        <title>Streptomyces haneummycinica sp. nov., a new antibiotic-producing actinobacterium isolated from marine sediment.</title>
        <authorList>
            <person name="Uemura M."/>
            <person name="Hamada M."/>
            <person name="Hirano S."/>
            <person name="Kobayashi K."/>
            <person name="Ohshiro T."/>
            <person name="Kobayashi T."/>
            <person name="Terahara T."/>
        </authorList>
    </citation>
    <scope>NUCLEOTIDE SEQUENCE</scope>
    <source>
        <strain evidence="8">KM77-8</strain>
    </source>
</reference>
<proteinExistence type="inferred from homology"/>
<evidence type="ECO:0000259" key="7">
    <source>
        <dbReference type="Pfam" id="PF00264"/>
    </source>
</evidence>
<evidence type="ECO:0000256" key="1">
    <source>
        <dbReference type="ARBA" id="ARBA00001973"/>
    </source>
</evidence>
<evidence type="ECO:0000256" key="4">
    <source>
        <dbReference type="ARBA" id="ARBA00023002"/>
    </source>
</evidence>
<dbReference type="Pfam" id="PF00264">
    <property type="entry name" value="Tyrosinase"/>
    <property type="match status" value="1"/>
</dbReference>
<organism evidence="8">
    <name type="scientific">Streptomyces haneummycinicus</name>
    <dbReference type="NCBI Taxonomy" id="3074435"/>
    <lineage>
        <taxon>Bacteria</taxon>
        <taxon>Bacillati</taxon>
        <taxon>Actinomycetota</taxon>
        <taxon>Actinomycetes</taxon>
        <taxon>Kitasatosporales</taxon>
        <taxon>Streptomycetaceae</taxon>
        <taxon>Streptomyces</taxon>
    </lineage>
</organism>
<evidence type="ECO:0000256" key="2">
    <source>
        <dbReference type="ARBA" id="ARBA00009928"/>
    </source>
</evidence>
<dbReference type="GO" id="GO:0046872">
    <property type="term" value="F:metal ion binding"/>
    <property type="evidence" value="ECO:0007669"/>
    <property type="project" value="UniProtKB-KW"/>
</dbReference>
<keyword evidence="3" id="KW-0479">Metal-binding</keyword>
<dbReference type="EMBL" id="AP035768">
    <property type="protein sequence ID" value="BFO21634.1"/>
    <property type="molecule type" value="Genomic_DNA"/>
</dbReference>
<dbReference type="Gene3D" id="1.10.1280.10">
    <property type="entry name" value="Di-copper center containing domain from catechol oxidase"/>
    <property type="match status" value="1"/>
</dbReference>
<comment type="similarity">
    <text evidence="2">Belongs to the tyrosinase family.</text>
</comment>
<protein>
    <recommendedName>
        <fullName evidence="7">Tyrosinase copper-binding domain-containing protein</fullName>
    </recommendedName>
</protein>
<evidence type="ECO:0000256" key="6">
    <source>
        <dbReference type="SAM" id="MobiDB-lite"/>
    </source>
</evidence>
<evidence type="ECO:0000256" key="3">
    <source>
        <dbReference type="ARBA" id="ARBA00022723"/>
    </source>
</evidence>
<sequence length="107" mass="11979">MAPSFLPWHRRFLLDLEEALRRVDSEVTLPYWDWTRDRAADSAPWTADLLGGDGRRSDLQVTTGPFAHREGNWTIRIGVTEGTSSPATSAAAPTRSACRPGATWKRR</sequence>
<dbReference type="InterPro" id="IPR002227">
    <property type="entry name" value="Tyrosinase_Cu-bd"/>
</dbReference>
<keyword evidence="5" id="KW-0186">Copper</keyword>
<evidence type="ECO:0000313" key="8">
    <source>
        <dbReference type="EMBL" id="BFO21634.1"/>
    </source>
</evidence>
<dbReference type="AlphaFoldDB" id="A0AAT9HW08"/>
<accession>A0AAT9HW08</accession>
<dbReference type="GO" id="GO:0016491">
    <property type="term" value="F:oxidoreductase activity"/>
    <property type="evidence" value="ECO:0007669"/>
    <property type="project" value="UniProtKB-KW"/>
</dbReference>
<feature type="domain" description="Tyrosinase copper-binding" evidence="7">
    <location>
        <begin position="3"/>
        <end position="79"/>
    </location>
</feature>
<dbReference type="PANTHER" id="PTHR11474:SF126">
    <property type="entry name" value="TYROSINASE-LIKE PROTEIN TYR-1-RELATED"/>
    <property type="match status" value="1"/>
</dbReference>
<dbReference type="PANTHER" id="PTHR11474">
    <property type="entry name" value="TYROSINASE FAMILY MEMBER"/>
    <property type="match status" value="1"/>
</dbReference>
<reference evidence="8" key="1">
    <citation type="submission" date="2024-06" db="EMBL/GenBank/DDBJ databases">
        <authorList>
            <consortium name="consrtm"/>
            <person name="Uemura M."/>
            <person name="Terahara T."/>
        </authorList>
    </citation>
    <scope>NUCLEOTIDE SEQUENCE</scope>
    <source>
        <strain evidence="8">KM77-8</strain>
    </source>
</reference>
<dbReference type="InterPro" id="IPR050316">
    <property type="entry name" value="Tyrosinase/Hemocyanin"/>
</dbReference>
<comment type="cofactor">
    <cofactor evidence="1">
        <name>Cu(2+)</name>
        <dbReference type="ChEBI" id="CHEBI:29036"/>
    </cofactor>
</comment>
<dbReference type="InterPro" id="IPR008922">
    <property type="entry name" value="Di-copper_centre_dom_sf"/>
</dbReference>
<feature type="region of interest" description="Disordered" evidence="6">
    <location>
        <begin position="83"/>
        <end position="107"/>
    </location>
</feature>
<feature type="compositionally biased region" description="Low complexity" evidence="6">
    <location>
        <begin position="83"/>
        <end position="100"/>
    </location>
</feature>
<keyword evidence="4" id="KW-0560">Oxidoreductase</keyword>
<name>A0AAT9HW08_9ACTN</name>
<gene>
    <name evidence="8" type="ORF">SHKM778_80220</name>
</gene>
<evidence type="ECO:0000256" key="5">
    <source>
        <dbReference type="ARBA" id="ARBA00023008"/>
    </source>
</evidence>